<evidence type="ECO:0000313" key="2">
    <source>
        <dbReference type="Proteomes" id="UP001454036"/>
    </source>
</evidence>
<gene>
    <name evidence="1" type="ORF">LIER_09412</name>
</gene>
<reference evidence="1 2" key="1">
    <citation type="submission" date="2024-01" db="EMBL/GenBank/DDBJ databases">
        <title>The complete chloroplast genome sequence of Lithospermum erythrorhizon: insights into the phylogenetic relationship among Boraginaceae species and the maternal lineages of purple gromwells.</title>
        <authorList>
            <person name="Okada T."/>
            <person name="Watanabe K."/>
        </authorList>
    </citation>
    <scope>NUCLEOTIDE SEQUENCE [LARGE SCALE GENOMIC DNA]</scope>
</reference>
<evidence type="ECO:0000313" key="1">
    <source>
        <dbReference type="EMBL" id="GAA0150480.1"/>
    </source>
</evidence>
<dbReference type="AlphaFoldDB" id="A0AAV3PGQ9"/>
<dbReference type="InterPro" id="IPR039904">
    <property type="entry name" value="TRANK1"/>
</dbReference>
<proteinExistence type="predicted"/>
<accession>A0AAV3PGQ9</accession>
<dbReference type="Proteomes" id="UP001454036">
    <property type="component" value="Unassembled WGS sequence"/>
</dbReference>
<dbReference type="PANTHER" id="PTHR21529:SF4">
    <property type="entry name" value="TPR AND ANKYRIN REPEAT-CONTAINING PROTEIN 1"/>
    <property type="match status" value="1"/>
</dbReference>
<organism evidence="1 2">
    <name type="scientific">Lithospermum erythrorhizon</name>
    <name type="common">Purple gromwell</name>
    <name type="synonym">Lithospermum officinale var. erythrorhizon</name>
    <dbReference type="NCBI Taxonomy" id="34254"/>
    <lineage>
        <taxon>Eukaryota</taxon>
        <taxon>Viridiplantae</taxon>
        <taxon>Streptophyta</taxon>
        <taxon>Embryophyta</taxon>
        <taxon>Tracheophyta</taxon>
        <taxon>Spermatophyta</taxon>
        <taxon>Magnoliopsida</taxon>
        <taxon>eudicotyledons</taxon>
        <taxon>Gunneridae</taxon>
        <taxon>Pentapetalae</taxon>
        <taxon>asterids</taxon>
        <taxon>lamiids</taxon>
        <taxon>Boraginales</taxon>
        <taxon>Boraginaceae</taxon>
        <taxon>Boraginoideae</taxon>
        <taxon>Lithospermeae</taxon>
        <taxon>Lithospermum</taxon>
    </lineage>
</organism>
<name>A0AAV3PGQ9_LITER</name>
<sequence>MKQLARPPLSLANLIHYSEQTPPFLSWPSGRYAFEFLKSMKNLENVEIIKELMEIYSIKLTLKLVWTTDILKENSKHIQVLKIWSILPSLVIPELAKHLDIVFGDYKMNVINRWKEKLIEGDLVLPKTWPTGVNGRGNTAFTSNGDPSEDLANRLALLHCIT</sequence>
<comment type="caution">
    <text evidence="1">The sequence shown here is derived from an EMBL/GenBank/DDBJ whole genome shotgun (WGS) entry which is preliminary data.</text>
</comment>
<dbReference type="EMBL" id="BAABME010001600">
    <property type="protein sequence ID" value="GAA0150480.1"/>
    <property type="molecule type" value="Genomic_DNA"/>
</dbReference>
<dbReference type="PANTHER" id="PTHR21529">
    <property type="entry name" value="MAMMARY TURMOR VIRUS RECEPTOR HOMOLOG 1, 2 MTVR1, 2"/>
    <property type="match status" value="1"/>
</dbReference>
<keyword evidence="2" id="KW-1185">Reference proteome</keyword>
<protein>
    <submittedName>
        <fullName evidence="1">Uncharacterized protein</fullName>
    </submittedName>
</protein>